<feature type="region of interest" description="Disordered" evidence="1">
    <location>
        <begin position="48"/>
        <end position="97"/>
    </location>
</feature>
<evidence type="ECO:0000313" key="2">
    <source>
        <dbReference type="EMBL" id="KAF2749937.1"/>
    </source>
</evidence>
<evidence type="ECO:0000256" key="1">
    <source>
        <dbReference type="SAM" id="MobiDB-lite"/>
    </source>
</evidence>
<organism evidence="2 3">
    <name type="scientific">Sporormia fimetaria CBS 119925</name>
    <dbReference type="NCBI Taxonomy" id="1340428"/>
    <lineage>
        <taxon>Eukaryota</taxon>
        <taxon>Fungi</taxon>
        <taxon>Dikarya</taxon>
        <taxon>Ascomycota</taxon>
        <taxon>Pezizomycotina</taxon>
        <taxon>Dothideomycetes</taxon>
        <taxon>Pleosporomycetidae</taxon>
        <taxon>Pleosporales</taxon>
        <taxon>Sporormiaceae</taxon>
        <taxon>Sporormia</taxon>
    </lineage>
</organism>
<gene>
    <name evidence="2" type="ORF">M011DRAFT_283553</name>
</gene>
<keyword evidence="3" id="KW-1185">Reference proteome</keyword>
<accession>A0A6A6VLC1</accession>
<dbReference type="Proteomes" id="UP000799440">
    <property type="component" value="Unassembled WGS sequence"/>
</dbReference>
<sequence length="188" mass="20334">MMDASTRLKQGQTPQLSSLSGNHHAASRPNWAAELSVLAMAPPDIDCSAVPKPAPFHSRRSEHGLPSHRSTRRDRRTDTSDKQTAASRAVAPAPSRGRTLMHLPSVVAVLGTSDIVPCYTPIHLDRQVFQVTKSLLFPQPLANPNPTSTCPHLPLQQTTTRRSPSFHIPLSHPYTLPSTGGPPLCSPP</sequence>
<feature type="region of interest" description="Disordered" evidence="1">
    <location>
        <begin position="1"/>
        <end position="27"/>
    </location>
</feature>
<protein>
    <submittedName>
        <fullName evidence="2">Uncharacterized protein</fullName>
    </submittedName>
</protein>
<proteinExistence type="predicted"/>
<dbReference type="EMBL" id="MU006565">
    <property type="protein sequence ID" value="KAF2749937.1"/>
    <property type="molecule type" value="Genomic_DNA"/>
</dbReference>
<evidence type="ECO:0000313" key="3">
    <source>
        <dbReference type="Proteomes" id="UP000799440"/>
    </source>
</evidence>
<reference evidence="2" key="1">
    <citation type="journal article" date="2020" name="Stud. Mycol.">
        <title>101 Dothideomycetes genomes: a test case for predicting lifestyles and emergence of pathogens.</title>
        <authorList>
            <person name="Haridas S."/>
            <person name="Albert R."/>
            <person name="Binder M."/>
            <person name="Bloem J."/>
            <person name="Labutti K."/>
            <person name="Salamov A."/>
            <person name="Andreopoulos B."/>
            <person name="Baker S."/>
            <person name="Barry K."/>
            <person name="Bills G."/>
            <person name="Bluhm B."/>
            <person name="Cannon C."/>
            <person name="Castanera R."/>
            <person name="Culley D."/>
            <person name="Daum C."/>
            <person name="Ezra D."/>
            <person name="Gonzalez J."/>
            <person name="Henrissat B."/>
            <person name="Kuo A."/>
            <person name="Liang C."/>
            <person name="Lipzen A."/>
            <person name="Lutzoni F."/>
            <person name="Magnuson J."/>
            <person name="Mondo S."/>
            <person name="Nolan M."/>
            <person name="Ohm R."/>
            <person name="Pangilinan J."/>
            <person name="Park H.-J."/>
            <person name="Ramirez L."/>
            <person name="Alfaro M."/>
            <person name="Sun H."/>
            <person name="Tritt A."/>
            <person name="Yoshinaga Y."/>
            <person name="Zwiers L.-H."/>
            <person name="Turgeon B."/>
            <person name="Goodwin S."/>
            <person name="Spatafora J."/>
            <person name="Crous P."/>
            <person name="Grigoriev I."/>
        </authorList>
    </citation>
    <scope>NUCLEOTIDE SEQUENCE</scope>
    <source>
        <strain evidence="2">CBS 119925</strain>
    </source>
</reference>
<dbReference type="AlphaFoldDB" id="A0A6A6VLC1"/>
<name>A0A6A6VLC1_9PLEO</name>
<feature type="compositionally biased region" description="Polar residues" evidence="1">
    <location>
        <begin position="7"/>
        <end position="21"/>
    </location>
</feature>
<feature type="compositionally biased region" description="Low complexity" evidence="1">
    <location>
        <begin position="85"/>
        <end position="96"/>
    </location>
</feature>